<evidence type="ECO:0000256" key="1">
    <source>
        <dbReference type="SAM" id="MobiDB-lite"/>
    </source>
</evidence>
<feature type="transmembrane region" description="Helical" evidence="2">
    <location>
        <begin position="271"/>
        <end position="297"/>
    </location>
</feature>
<dbReference type="AlphaFoldDB" id="A0A8K1CK51"/>
<keyword evidence="2" id="KW-0472">Membrane</keyword>
<sequence length="756" mass="84971">MAKKRRCCRFSFVKLILVALNLASTALTLMSGLRENPALVFLTGRYDPIRQRLREGTINNEIADHDIYRLSGLTSYQEVGDNFRFISLPRRDPASVGQKRSVCMNINSVNASIMGIMYDDFWGKGPRRIQIYVFSISAVNCKVLNVKPAWVQTCIKSNGNTTTGCHNYILSNFEQLQRNRSVIVGSMNDFGTSGTPFLKCYGRPKQDFDFQADLVTHQTFWAGGEYHLQIQTSDCKAKPLLPNPNWDWSLFQVEGVDDGSDVVLAIPPPGWFTSVITLLYSIASVVLILLGIVSALLQTRAVRYIPDELRYSNDQKIARYLTPFMPISALLTDDVRSIITFKGSLLIASDVWMNHWLYIILSMLDVVTNLRYTYAWFQIGTWYLLMKVTVENFIFLTSVLTKMAWLMCLVHTVIRFFLKVAIHTLRSMQIIRTTTRDKLQGYIDGSSMFLSFKIYNIMLCIILLLIIQVRGTATLMVRSVPSKIGTYGGIPKIPRIWGSEMMCDFATIFLILAACGQVIGAVFMLTRFRLVTENRVMRLLQKRYVVVGWDGLMTASMLGLDPTTSDIMATGRPRTNCSLGTLLQLLYLSGPSAFVRLAGDYIFSGYGFSSAPLEFHFPVKRAVSMGLLDRAKGSTYRSKDGASNATDIDNIVNRSAVKPASISMSTRQVREEAETTPRSEDDIAPLPKRSIFQRELKIVTDGYFGKMYIIDEADAGTVITNKETGMREYVVTDALATISIVDIKWVLGNKKGLFIA</sequence>
<keyword evidence="4" id="KW-1185">Reference proteome</keyword>
<dbReference type="OrthoDB" id="152055at2759"/>
<protein>
    <submittedName>
        <fullName evidence="3">Uncharacterized protein</fullName>
    </submittedName>
</protein>
<accession>A0A8K1CK51</accession>
<keyword evidence="2" id="KW-0812">Transmembrane</keyword>
<keyword evidence="2" id="KW-1133">Transmembrane helix</keyword>
<feature type="region of interest" description="Disordered" evidence="1">
    <location>
        <begin position="663"/>
        <end position="684"/>
    </location>
</feature>
<dbReference type="Proteomes" id="UP000794436">
    <property type="component" value="Unassembled WGS sequence"/>
</dbReference>
<feature type="transmembrane region" description="Helical" evidence="2">
    <location>
        <begin position="505"/>
        <end position="528"/>
    </location>
</feature>
<feature type="transmembrane region" description="Helical" evidence="2">
    <location>
        <begin position="454"/>
        <end position="473"/>
    </location>
</feature>
<feature type="transmembrane region" description="Helical" evidence="2">
    <location>
        <begin position="394"/>
        <end position="418"/>
    </location>
</feature>
<comment type="caution">
    <text evidence="3">The sequence shown here is derived from an EMBL/GenBank/DDBJ whole genome shotgun (WGS) entry which is preliminary data.</text>
</comment>
<reference evidence="3" key="1">
    <citation type="submission" date="2019-03" db="EMBL/GenBank/DDBJ databases">
        <title>Long read genome sequence of the mycoparasitic Pythium oligandrum ATCC 38472 isolated from sugarbeet rhizosphere.</title>
        <authorList>
            <person name="Gaulin E."/>
        </authorList>
    </citation>
    <scope>NUCLEOTIDE SEQUENCE</scope>
    <source>
        <strain evidence="3">ATCC 38472_TT</strain>
    </source>
</reference>
<name>A0A8K1CK51_PYTOL</name>
<proteinExistence type="predicted"/>
<organism evidence="3 4">
    <name type="scientific">Pythium oligandrum</name>
    <name type="common">Mycoparasitic fungus</name>
    <dbReference type="NCBI Taxonomy" id="41045"/>
    <lineage>
        <taxon>Eukaryota</taxon>
        <taxon>Sar</taxon>
        <taxon>Stramenopiles</taxon>
        <taxon>Oomycota</taxon>
        <taxon>Peronosporomycetes</taxon>
        <taxon>Pythiales</taxon>
        <taxon>Pythiaceae</taxon>
        <taxon>Pythium</taxon>
    </lineage>
</organism>
<gene>
    <name evidence="3" type="ORF">Poli38472_009273</name>
</gene>
<feature type="compositionally biased region" description="Basic and acidic residues" evidence="1">
    <location>
        <begin position="668"/>
        <end position="681"/>
    </location>
</feature>
<evidence type="ECO:0000313" key="3">
    <source>
        <dbReference type="EMBL" id="TMW65106.1"/>
    </source>
</evidence>
<dbReference type="EMBL" id="SPLM01000038">
    <property type="protein sequence ID" value="TMW65106.1"/>
    <property type="molecule type" value="Genomic_DNA"/>
</dbReference>
<evidence type="ECO:0000313" key="4">
    <source>
        <dbReference type="Proteomes" id="UP000794436"/>
    </source>
</evidence>
<evidence type="ECO:0000256" key="2">
    <source>
        <dbReference type="SAM" id="Phobius"/>
    </source>
</evidence>